<evidence type="ECO:0000313" key="8">
    <source>
        <dbReference type="Proteomes" id="UP001107961"/>
    </source>
</evidence>
<evidence type="ECO:0000259" key="5">
    <source>
        <dbReference type="Pfam" id="PF08281"/>
    </source>
</evidence>
<keyword evidence="2" id="KW-0805">Transcription regulation</keyword>
<comment type="caution">
    <text evidence="7">The sequence shown here is derived from an EMBL/GenBank/DDBJ whole genome shotgun (WGS) entry which is preliminary data.</text>
</comment>
<dbReference type="GO" id="GO:0016987">
    <property type="term" value="F:sigma factor activity"/>
    <property type="evidence" value="ECO:0007669"/>
    <property type="project" value="UniProtKB-KW"/>
</dbReference>
<keyword evidence="3" id="KW-0731">Sigma factor</keyword>
<dbReference type="GO" id="GO:0006352">
    <property type="term" value="P:DNA-templated transcription initiation"/>
    <property type="evidence" value="ECO:0007669"/>
    <property type="project" value="InterPro"/>
</dbReference>
<dbReference type="KEGG" id="axe:P40_10910"/>
<name>A0A9Q3ZE16_9GAMM</name>
<dbReference type="EMBL" id="JAJVKT010000021">
    <property type="protein sequence ID" value="MCE7510150.1"/>
    <property type="molecule type" value="Genomic_DNA"/>
</dbReference>
<dbReference type="GeneID" id="94686827"/>
<protein>
    <submittedName>
        <fullName evidence="7">RNA polymerase sigma factor</fullName>
    </submittedName>
</protein>
<comment type="similarity">
    <text evidence="1">Belongs to the sigma-70 factor family. ECF subfamily.</text>
</comment>
<dbReference type="PANTHER" id="PTHR43133">
    <property type="entry name" value="RNA POLYMERASE ECF-TYPE SIGMA FACTO"/>
    <property type="match status" value="1"/>
</dbReference>
<dbReference type="InterPro" id="IPR014284">
    <property type="entry name" value="RNA_pol_sigma-70_dom"/>
</dbReference>
<sequence>MSFERRICDQIPHLQRYARALCDNPGQAEDLVQDCLERALRKRHLWMPGRSVRPWLFRMLYRLYLNDRASARRRWESLAPDAGLERPQEARQEPFLACHEAIEAMRALPPEQRAALLLMVLESPGYAEAARILGIKVGTLRSRLSRARETLRQVLDGPVRGGGRPRLRRVK</sequence>
<proteinExistence type="inferred from homology"/>
<dbReference type="GO" id="GO:0003677">
    <property type="term" value="F:DNA binding"/>
    <property type="evidence" value="ECO:0007669"/>
    <property type="project" value="InterPro"/>
</dbReference>
<keyword evidence="4" id="KW-0804">Transcription</keyword>
<dbReference type="Pfam" id="PF08281">
    <property type="entry name" value="Sigma70_r4_2"/>
    <property type="match status" value="1"/>
</dbReference>
<dbReference type="Proteomes" id="UP001107961">
    <property type="component" value="Unassembled WGS sequence"/>
</dbReference>
<dbReference type="InterPro" id="IPR053866">
    <property type="entry name" value="PhyR_sigma2"/>
</dbReference>
<dbReference type="Gene3D" id="1.10.10.10">
    <property type="entry name" value="Winged helix-like DNA-binding domain superfamily/Winged helix DNA-binding domain"/>
    <property type="match status" value="1"/>
</dbReference>
<dbReference type="SUPFAM" id="SSF88659">
    <property type="entry name" value="Sigma3 and sigma4 domains of RNA polymerase sigma factors"/>
    <property type="match status" value="1"/>
</dbReference>
<dbReference type="InterPro" id="IPR013324">
    <property type="entry name" value="RNA_pol_sigma_r3/r4-like"/>
</dbReference>
<gene>
    <name evidence="7" type="ORF">LZG35_16045</name>
</gene>
<dbReference type="Gene3D" id="1.10.1740.10">
    <property type="match status" value="1"/>
</dbReference>
<organism evidence="7 8">
    <name type="scientific">Alloalcanivorax xenomutans</name>
    <dbReference type="NCBI Taxonomy" id="1094342"/>
    <lineage>
        <taxon>Bacteria</taxon>
        <taxon>Pseudomonadati</taxon>
        <taxon>Pseudomonadota</taxon>
        <taxon>Gammaproteobacteria</taxon>
        <taxon>Oceanospirillales</taxon>
        <taxon>Alcanivoracaceae</taxon>
        <taxon>Alloalcanivorax</taxon>
    </lineage>
</organism>
<evidence type="ECO:0000256" key="2">
    <source>
        <dbReference type="ARBA" id="ARBA00023015"/>
    </source>
</evidence>
<dbReference type="NCBIfam" id="TIGR02937">
    <property type="entry name" value="sigma70-ECF"/>
    <property type="match status" value="1"/>
</dbReference>
<evidence type="ECO:0000313" key="7">
    <source>
        <dbReference type="EMBL" id="MCE7510150.1"/>
    </source>
</evidence>
<dbReference type="InterPro" id="IPR036388">
    <property type="entry name" value="WH-like_DNA-bd_sf"/>
</dbReference>
<evidence type="ECO:0000256" key="1">
    <source>
        <dbReference type="ARBA" id="ARBA00010641"/>
    </source>
</evidence>
<feature type="domain" description="RNA polymerase sigma factor 70 region 4 type 2" evidence="5">
    <location>
        <begin position="101"/>
        <end position="151"/>
    </location>
</feature>
<dbReference type="InterPro" id="IPR013325">
    <property type="entry name" value="RNA_pol_sigma_r2"/>
</dbReference>
<dbReference type="InterPro" id="IPR013249">
    <property type="entry name" value="RNA_pol_sigma70_r4_t2"/>
</dbReference>
<evidence type="ECO:0000256" key="4">
    <source>
        <dbReference type="ARBA" id="ARBA00023163"/>
    </source>
</evidence>
<dbReference type="AlphaFoldDB" id="A0A9Q3ZE16"/>
<reference evidence="7" key="1">
    <citation type="submission" date="2022-01" db="EMBL/GenBank/DDBJ databases">
        <authorList>
            <person name="Karlyshev A.V."/>
            <person name="Jaspars M."/>
        </authorList>
    </citation>
    <scope>NUCLEOTIDE SEQUENCE</scope>
    <source>
        <strain evidence="7">AGSA3-2</strain>
    </source>
</reference>
<keyword evidence="8" id="KW-1185">Reference proteome</keyword>
<dbReference type="PANTHER" id="PTHR43133:SF25">
    <property type="entry name" value="RNA POLYMERASE SIGMA FACTOR RFAY-RELATED"/>
    <property type="match status" value="1"/>
</dbReference>
<dbReference type="RefSeq" id="WP_022995085.1">
    <property type="nucleotide sequence ID" value="NZ_CBDDTQ010000005.1"/>
</dbReference>
<evidence type="ECO:0000259" key="6">
    <source>
        <dbReference type="Pfam" id="PF22029"/>
    </source>
</evidence>
<dbReference type="Pfam" id="PF22029">
    <property type="entry name" value="PhyR_sigma2"/>
    <property type="match status" value="1"/>
</dbReference>
<evidence type="ECO:0000256" key="3">
    <source>
        <dbReference type="ARBA" id="ARBA00023082"/>
    </source>
</evidence>
<feature type="domain" description="PhyR sigma2" evidence="6">
    <location>
        <begin position="8"/>
        <end position="60"/>
    </location>
</feature>
<accession>A0A9Q3ZE16</accession>
<dbReference type="SUPFAM" id="SSF88946">
    <property type="entry name" value="Sigma2 domain of RNA polymerase sigma factors"/>
    <property type="match status" value="1"/>
</dbReference>
<dbReference type="CDD" id="cd06171">
    <property type="entry name" value="Sigma70_r4"/>
    <property type="match status" value="1"/>
</dbReference>
<dbReference type="InterPro" id="IPR039425">
    <property type="entry name" value="RNA_pol_sigma-70-like"/>
</dbReference>